<organism evidence="5 6">
    <name type="scientific">Neobacillus niacini</name>
    <dbReference type="NCBI Taxonomy" id="86668"/>
    <lineage>
        <taxon>Bacteria</taxon>
        <taxon>Bacillati</taxon>
        <taxon>Bacillota</taxon>
        <taxon>Bacilli</taxon>
        <taxon>Bacillales</taxon>
        <taxon>Bacillaceae</taxon>
        <taxon>Neobacillus</taxon>
    </lineage>
</organism>
<dbReference type="InterPro" id="IPR001223">
    <property type="entry name" value="Glyco_hydro18_cat"/>
</dbReference>
<feature type="domain" description="GH18" evidence="4">
    <location>
        <begin position="106"/>
        <end position="421"/>
    </location>
</feature>
<gene>
    <name evidence="5" type="ORF">F4694_006015</name>
</gene>
<dbReference type="PROSITE" id="PS51782">
    <property type="entry name" value="LYSM"/>
    <property type="match status" value="2"/>
</dbReference>
<reference evidence="6" key="2">
    <citation type="submission" date="2020-08" db="EMBL/GenBank/DDBJ databases">
        <title>The Agave Microbiome: Exploring the role of microbial communities in plant adaptations to desert environments.</title>
        <authorList>
            <person name="Partida-Martinez L.P."/>
        </authorList>
    </citation>
    <scope>NUCLEOTIDE SEQUENCE [LARGE SCALE GENOMIC DNA]</scope>
    <source>
        <strain evidence="6">AT2.8</strain>
    </source>
</reference>
<dbReference type="GO" id="GO:0016798">
    <property type="term" value="F:hydrolase activity, acting on glycosyl bonds"/>
    <property type="evidence" value="ECO:0007669"/>
    <property type="project" value="UniProtKB-KW"/>
</dbReference>
<evidence type="ECO:0000259" key="3">
    <source>
        <dbReference type="PROSITE" id="PS51782"/>
    </source>
</evidence>
<dbReference type="GO" id="GO:0070492">
    <property type="term" value="F:oligosaccharide binding"/>
    <property type="evidence" value="ECO:0007669"/>
    <property type="project" value="TreeGrafter"/>
</dbReference>
<sequence length="421" mass="46797">MSVHVVGVGESLWQISNRYSVPIQTIVELNGLPSASGLVPGLALYIPDSQLPIRSYQIKSGDQIRELAQRYRTDISSILDANPGINPNELSVGQMIHIPSPIKLRIATLGFIVPYGGSAVLSLLDSHAGQLTYLAVVAYSFTSEGYAYNLIEDSAIVTRSKQLNITPLLMIRNFTGVDFSPELVGNVLANLVYRRNLVHSIVNLTRQRGFGGVSIDFEFIPPPQRNDFNEFLRELKNALGELILHVNVHAKTEDIPTNRIIGAYDYAAIGSIADIVAVMTIDYGYPGGPPDPIAPIWWIEQVVQYSLTQMNPRKLQIAIALYGYDKVVGTNATRAMSVVSAQNQAISTGSPIQFDERSMSPWYRHWSTGVEHVVWFEDSRSFIAKYRLIDVYQLSGTTFWQISLPAPQNWAYLSRNIVVLK</sequence>
<evidence type="ECO:0000313" key="6">
    <source>
        <dbReference type="Proteomes" id="UP000548423"/>
    </source>
</evidence>
<dbReference type="SMART" id="SM00636">
    <property type="entry name" value="Glyco_18"/>
    <property type="match status" value="1"/>
</dbReference>
<dbReference type="Proteomes" id="UP000548423">
    <property type="component" value="Unassembled WGS sequence"/>
</dbReference>
<dbReference type="Gene3D" id="3.10.50.10">
    <property type="match status" value="1"/>
</dbReference>
<dbReference type="SUPFAM" id="SSF54106">
    <property type="entry name" value="LysM domain"/>
    <property type="match status" value="2"/>
</dbReference>
<dbReference type="GO" id="GO:0012505">
    <property type="term" value="C:endomembrane system"/>
    <property type="evidence" value="ECO:0007669"/>
    <property type="project" value="TreeGrafter"/>
</dbReference>
<accession>A0A852TQ27</accession>
<evidence type="ECO:0000313" key="5">
    <source>
        <dbReference type="EMBL" id="NYE09158.1"/>
    </source>
</evidence>
<dbReference type="InterPro" id="IPR041704">
    <property type="entry name" value="CFLE_GH18"/>
</dbReference>
<dbReference type="GO" id="GO:0008061">
    <property type="term" value="F:chitin binding"/>
    <property type="evidence" value="ECO:0007669"/>
    <property type="project" value="InterPro"/>
</dbReference>
<reference evidence="6" key="1">
    <citation type="submission" date="2020-07" db="EMBL/GenBank/DDBJ databases">
        <authorList>
            <person name="Partida-Martinez L."/>
            <person name="Huntemann M."/>
            <person name="Clum A."/>
            <person name="Wang J."/>
            <person name="Palaniappan K."/>
            <person name="Ritter S."/>
            <person name="Chen I.-M."/>
            <person name="Stamatis D."/>
            <person name="Reddy T."/>
            <person name="O'Malley R."/>
            <person name="Daum C."/>
            <person name="Shapiro N."/>
            <person name="Ivanova N."/>
            <person name="Kyrpides N."/>
            <person name="Woyke T."/>
        </authorList>
    </citation>
    <scope>NUCLEOTIDE SEQUENCE [LARGE SCALE GENOMIC DNA]</scope>
    <source>
        <strain evidence="6">AT2.8</strain>
    </source>
</reference>
<dbReference type="Gene3D" id="3.20.20.80">
    <property type="entry name" value="Glycosidases"/>
    <property type="match status" value="1"/>
</dbReference>
<dbReference type="Pfam" id="PF01476">
    <property type="entry name" value="LysM"/>
    <property type="match status" value="2"/>
</dbReference>
<dbReference type="InterPro" id="IPR018392">
    <property type="entry name" value="LysM"/>
</dbReference>
<keyword evidence="2" id="KW-0326">Glycosidase</keyword>
<evidence type="ECO:0000259" key="4">
    <source>
        <dbReference type="PROSITE" id="PS51910"/>
    </source>
</evidence>
<dbReference type="AlphaFoldDB" id="A0A852TQ27"/>
<dbReference type="CDD" id="cd02874">
    <property type="entry name" value="GH18_CFLE_spore_hydrolase"/>
    <property type="match status" value="1"/>
</dbReference>
<dbReference type="EMBL" id="JACCBX010000019">
    <property type="protein sequence ID" value="NYE09158.1"/>
    <property type="molecule type" value="Genomic_DNA"/>
</dbReference>
<dbReference type="InterPro" id="IPR036779">
    <property type="entry name" value="LysM_dom_sf"/>
</dbReference>
<proteinExistence type="predicted"/>
<comment type="caution">
    <text evidence="5">The sequence shown here is derived from an EMBL/GenBank/DDBJ whole genome shotgun (WGS) entry which is preliminary data.</text>
</comment>
<dbReference type="Pfam" id="PF00704">
    <property type="entry name" value="Glyco_hydro_18"/>
    <property type="match status" value="1"/>
</dbReference>
<dbReference type="PROSITE" id="PS51910">
    <property type="entry name" value="GH18_2"/>
    <property type="match status" value="1"/>
</dbReference>
<dbReference type="GO" id="GO:0005975">
    <property type="term" value="P:carbohydrate metabolic process"/>
    <property type="evidence" value="ECO:0007669"/>
    <property type="project" value="InterPro"/>
</dbReference>
<evidence type="ECO:0000256" key="2">
    <source>
        <dbReference type="ARBA" id="ARBA00023295"/>
    </source>
</evidence>
<feature type="domain" description="LysM" evidence="3">
    <location>
        <begin position="2"/>
        <end position="46"/>
    </location>
</feature>
<evidence type="ECO:0000256" key="1">
    <source>
        <dbReference type="ARBA" id="ARBA00022801"/>
    </source>
</evidence>
<dbReference type="PANTHER" id="PTHR46066:SF2">
    <property type="entry name" value="CHITINASE DOMAIN-CONTAINING PROTEIN 1"/>
    <property type="match status" value="1"/>
</dbReference>
<dbReference type="Gene3D" id="3.10.350.10">
    <property type="entry name" value="LysM domain"/>
    <property type="match status" value="2"/>
</dbReference>
<dbReference type="PANTHER" id="PTHR46066">
    <property type="entry name" value="CHITINASE DOMAIN-CONTAINING PROTEIN 1 FAMILY MEMBER"/>
    <property type="match status" value="1"/>
</dbReference>
<dbReference type="InterPro" id="IPR011583">
    <property type="entry name" value="Chitinase_II/V-like_cat"/>
</dbReference>
<keyword evidence="1" id="KW-0378">Hydrolase</keyword>
<protein>
    <submittedName>
        <fullName evidence="5">Spore germination protein</fullName>
    </submittedName>
</protein>
<dbReference type="InterPro" id="IPR017853">
    <property type="entry name" value="GH"/>
</dbReference>
<feature type="domain" description="LysM" evidence="3">
    <location>
        <begin position="54"/>
        <end position="98"/>
    </location>
</feature>
<dbReference type="SMART" id="SM00257">
    <property type="entry name" value="LysM"/>
    <property type="match status" value="2"/>
</dbReference>
<dbReference type="CDD" id="cd00118">
    <property type="entry name" value="LysM"/>
    <property type="match status" value="2"/>
</dbReference>
<dbReference type="InterPro" id="IPR029070">
    <property type="entry name" value="Chitinase_insertion_sf"/>
</dbReference>
<name>A0A852TQ27_9BACI</name>
<dbReference type="SUPFAM" id="SSF51445">
    <property type="entry name" value="(Trans)glycosidases"/>
    <property type="match status" value="1"/>
</dbReference>